<proteinExistence type="predicted"/>
<reference evidence="1 2" key="1">
    <citation type="submission" date="2015-11" db="EMBL/GenBank/DDBJ databases">
        <title>Expanding the genomic diversity of Burkholderia species for the development of highly accurate diagnostics.</title>
        <authorList>
            <person name="Sahl J."/>
            <person name="Keim P."/>
            <person name="Wagner D."/>
        </authorList>
    </citation>
    <scope>NUCLEOTIDE SEQUENCE [LARGE SCALE GENOMIC DNA]</scope>
    <source>
        <strain evidence="1 2">MSMB793WGS</strain>
    </source>
</reference>
<sequence length="60" mass="7190">MVNVPVEVFNMWRRRSLLVIRVAVIFGQSIPVVVDQQLLHFQLCRQLYAAYFGEREHLFR</sequence>
<gene>
    <name evidence="1" type="ORF">WT83_19190</name>
</gene>
<accession>A0A125K5T6</accession>
<evidence type="ECO:0000313" key="1">
    <source>
        <dbReference type="EMBL" id="KWN11718.1"/>
    </source>
</evidence>
<dbReference type="AlphaFoldDB" id="A0A125K5T6"/>
<evidence type="ECO:0000313" key="2">
    <source>
        <dbReference type="Proteomes" id="UP000068016"/>
    </source>
</evidence>
<dbReference type="Proteomes" id="UP000068016">
    <property type="component" value="Unassembled WGS sequence"/>
</dbReference>
<comment type="caution">
    <text evidence="1">The sequence shown here is derived from an EMBL/GenBank/DDBJ whole genome shotgun (WGS) entry which is preliminary data.</text>
</comment>
<organism evidence="1 2">
    <name type="scientific">Burkholderia territorii</name>
    <dbReference type="NCBI Taxonomy" id="1503055"/>
    <lineage>
        <taxon>Bacteria</taxon>
        <taxon>Pseudomonadati</taxon>
        <taxon>Pseudomonadota</taxon>
        <taxon>Betaproteobacteria</taxon>
        <taxon>Burkholderiales</taxon>
        <taxon>Burkholderiaceae</taxon>
        <taxon>Burkholderia</taxon>
        <taxon>Burkholderia cepacia complex</taxon>
    </lineage>
</organism>
<protein>
    <submittedName>
        <fullName evidence="1">Uncharacterized protein</fullName>
    </submittedName>
</protein>
<dbReference type="EMBL" id="LPLZ01000059">
    <property type="protein sequence ID" value="KWN11718.1"/>
    <property type="molecule type" value="Genomic_DNA"/>
</dbReference>
<name>A0A125K5T6_9BURK</name>